<dbReference type="InterPro" id="IPR037205">
    <property type="entry name" value="ChaB_sf"/>
</dbReference>
<dbReference type="Pfam" id="PF06150">
    <property type="entry name" value="ChaB"/>
    <property type="match status" value="1"/>
</dbReference>
<dbReference type="EMBL" id="FNIX01000002">
    <property type="protein sequence ID" value="SDO36363.1"/>
    <property type="molecule type" value="Genomic_DNA"/>
</dbReference>
<dbReference type="AlphaFoldDB" id="A0A1H0IYB2"/>
<protein>
    <submittedName>
        <fullName evidence="3">Rho termination factor, N-terminal domain</fullName>
    </submittedName>
</protein>
<dbReference type="SUPFAM" id="SSF140376">
    <property type="entry name" value="ChaB-like"/>
    <property type="match status" value="1"/>
</dbReference>
<dbReference type="InterPro" id="IPR011112">
    <property type="entry name" value="Rho-like_N"/>
</dbReference>
<dbReference type="Proteomes" id="UP000199691">
    <property type="component" value="Unassembled WGS sequence"/>
</dbReference>
<reference evidence="4" key="1">
    <citation type="submission" date="2016-10" db="EMBL/GenBank/DDBJ databases">
        <authorList>
            <person name="Varghese N."/>
            <person name="Submissions S."/>
        </authorList>
    </citation>
    <scope>NUCLEOTIDE SEQUENCE [LARGE SCALE GENOMIC DNA]</scope>
    <source>
        <strain evidence="4">CGMCC 4.6609</strain>
    </source>
</reference>
<gene>
    <name evidence="3" type="ORF">SAMN05421507_102291</name>
</gene>
<dbReference type="InterPro" id="IPR009317">
    <property type="entry name" value="ChaB"/>
</dbReference>
<feature type="compositionally biased region" description="Basic and acidic residues" evidence="1">
    <location>
        <begin position="54"/>
        <end position="66"/>
    </location>
</feature>
<feature type="compositionally biased region" description="Basic and acidic residues" evidence="1">
    <location>
        <begin position="14"/>
        <end position="23"/>
    </location>
</feature>
<keyword evidence="4" id="KW-1185">Reference proteome</keyword>
<dbReference type="Gene3D" id="1.10.1740.70">
    <property type="entry name" value="ChaB"/>
    <property type="match status" value="1"/>
</dbReference>
<dbReference type="STRING" id="641025.SAMN05421507_102291"/>
<evidence type="ECO:0000259" key="2">
    <source>
        <dbReference type="Pfam" id="PF07498"/>
    </source>
</evidence>
<evidence type="ECO:0000313" key="4">
    <source>
        <dbReference type="Proteomes" id="UP000199691"/>
    </source>
</evidence>
<name>A0A1H0IYB2_9PSEU</name>
<organism evidence="3 4">
    <name type="scientific">Lentzea jiangxiensis</name>
    <dbReference type="NCBI Taxonomy" id="641025"/>
    <lineage>
        <taxon>Bacteria</taxon>
        <taxon>Bacillati</taxon>
        <taxon>Actinomycetota</taxon>
        <taxon>Actinomycetes</taxon>
        <taxon>Pseudonocardiales</taxon>
        <taxon>Pseudonocardiaceae</taxon>
        <taxon>Lentzea</taxon>
    </lineage>
</organism>
<feature type="domain" description="Rho termination factor-like N-terminal" evidence="2">
    <location>
        <begin position="94"/>
        <end position="121"/>
    </location>
</feature>
<sequence length="131" mass="14372">MPGRQELPSTVARSSEKAQRTWIKAHDSAVESYGEGERAHRTAFSALKHGFEKVGDHWEAKEEKGPSDPQAERGTPAAGETAGGVDANASKEHLYDIATRLEIEGRSRMTKDELVDAIQKANDRETARARS</sequence>
<proteinExistence type="predicted"/>
<evidence type="ECO:0000313" key="3">
    <source>
        <dbReference type="EMBL" id="SDO36363.1"/>
    </source>
</evidence>
<evidence type="ECO:0000256" key="1">
    <source>
        <dbReference type="SAM" id="MobiDB-lite"/>
    </source>
</evidence>
<dbReference type="RefSeq" id="WP_090096315.1">
    <property type="nucleotide sequence ID" value="NZ_FNIX01000002.1"/>
</dbReference>
<accession>A0A1H0IYB2</accession>
<dbReference type="OrthoDB" id="3731224at2"/>
<feature type="region of interest" description="Disordered" evidence="1">
    <location>
        <begin position="1"/>
        <end position="23"/>
    </location>
</feature>
<dbReference type="Pfam" id="PF07498">
    <property type="entry name" value="Rho_N"/>
    <property type="match status" value="1"/>
</dbReference>
<dbReference type="GO" id="GO:0006353">
    <property type="term" value="P:DNA-templated transcription termination"/>
    <property type="evidence" value="ECO:0007669"/>
    <property type="project" value="InterPro"/>
</dbReference>
<feature type="region of interest" description="Disordered" evidence="1">
    <location>
        <begin position="54"/>
        <end position="91"/>
    </location>
</feature>